<protein>
    <recommendedName>
        <fullName evidence="3">Ubiquitin thioesterase OTU</fullName>
        <ecNumber evidence="3">3.4.19.12</ecNumber>
    </recommendedName>
</protein>
<dbReference type="GO" id="GO:0036503">
    <property type="term" value="P:ERAD pathway"/>
    <property type="evidence" value="ECO:0007669"/>
    <property type="project" value="TreeGrafter"/>
</dbReference>
<comment type="function">
    <text evidence="3">Hydrolase that can remove conjugated ubiquitin from proteins and may therefore play an important regulatory role at the level of protein turnover by preventing degradation.</text>
</comment>
<feature type="transmembrane region" description="Helical" evidence="4">
    <location>
        <begin position="6"/>
        <end position="26"/>
    </location>
</feature>
<reference evidence="6" key="1">
    <citation type="submission" date="2022-03" db="EMBL/GenBank/DDBJ databases">
        <title>A functionally conserved STORR gene fusion in Papaver species that diverged 16.8 million years ago.</title>
        <authorList>
            <person name="Catania T."/>
        </authorList>
    </citation>
    <scope>NUCLEOTIDE SEQUENCE</scope>
    <source>
        <strain evidence="6">S-191538</strain>
    </source>
</reference>
<proteinExistence type="predicted"/>
<dbReference type="SUPFAM" id="SSF54001">
    <property type="entry name" value="Cysteine proteinases"/>
    <property type="match status" value="1"/>
</dbReference>
<dbReference type="Pfam" id="PF02338">
    <property type="entry name" value="OTU"/>
    <property type="match status" value="1"/>
</dbReference>
<name>A0AA41VBQ9_PAPNU</name>
<evidence type="ECO:0000313" key="7">
    <source>
        <dbReference type="Proteomes" id="UP001177140"/>
    </source>
</evidence>
<dbReference type="GO" id="GO:0005829">
    <property type="term" value="C:cytosol"/>
    <property type="evidence" value="ECO:0007669"/>
    <property type="project" value="TreeGrafter"/>
</dbReference>
<dbReference type="EC" id="3.4.19.12" evidence="3"/>
<dbReference type="EMBL" id="JAJJMA010151920">
    <property type="protein sequence ID" value="MCL7034968.1"/>
    <property type="molecule type" value="Genomic_DNA"/>
</dbReference>
<evidence type="ECO:0000313" key="6">
    <source>
        <dbReference type="EMBL" id="MCL7034968.1"/>
    </source>
</evidence>
<keyword evidence="3" id="KW-0833">Ubl conjugation pathway</keyword>
<keyword evidence="4" id="KW-0472">Membrane</keyword>
<dbReference type="AlphaFoldDB" id="A0AA41VBQ9"/>
<dbReference type="GO" id="GO:0004843">
    <property type="term" value="F:cysteine-type deubiquitinase activity"/>
    <property type="evidence" value="ECO:0007669"/>
    <property type="project" value="UniProtKB-UniRule"/>
</dbReference>
<keyword evidence="4" id="KW-0812">Transmembrane</keyword>
<keyword evidence="3" id="KW-0788">Thiol protease</keyword>
<comment type="subcellular location">
    <subcellularLocation>
        <location evidence="3">Cytoplasm</location>
    </subcellularLocation>
</comment>
<evidence type="ECO:0000256" key="3">
    <source>
        <dbReference type="RuleBase" id="RU367104"/>
    </source>
</evidence>
<keyword evidence="3" id="KW-0963">Cytoplasm</keyword>
<dbReference type="Gene3D" id="3.90.70.80">
    <property type="match status" value="1"/>
</dbReference>
<dbReference type="InterPro" id="IPR038765">
    <property type="entry name" value="Papain-like_cys_pep_sf"/>
</dbReference>
<feature type="domain" description="OTU" evidence="5">
    <location>
        <begin position="53"/>
        <end position="192"/>
    </location>
</feature>
<sequence>MEETDMFIVLSVMSVFFCYGLVYLSVTALMSYVRPKLGSGGNGVAVAANSIAYKTTIVRPDGRCLFRALVHGACSSSGWVIPDDCREGELADDLRARVLDELARRRDEFSQWDLGDFDEYVKRMQNPTEWGGEPELLMASHVLQTPICVFIVESNSGDLINISNYGQEYAEDNKPIKVLFRDYGHYDVLEILSDINCQKFGNHEFTKEIGYALAS</sequence>
<evidence type="ECO:0000256" key="4">
    <source>
        <dbReference type="SAM" id="Phobius"/>
    </source>
</evidence>
<dbReference type="PANTHER" id="PTHR13312:SF6">
    <property type="entry name" value="UBIQUITIN THIOESTERASE OTU"/>
    <property type="match status" value="1"/>
</dbReference>
<evidence type="ECO:0000256" key="2">
    <source>
        <dbReference type="ARBA" id="ARBA00022801"/>
    </source>
</evidence>
<dbReference type="GO" id="GO:0005634">
    <property type="term" value="C:nucleus"/>
    <property type="evidence" value="ECO:0007669"/>
    <property type="project" value="TreeGrafter"/>
</dbReference>
<gene>
    <name evidence="6" type="ORF">MKW94_006989</name>
</gene>
<organism evidence="6 7">
    <name type="scientific">Papaver nudicaule</name>
    <name type="common">Iceland poppy</name>
    <dbReference type="NCBI Taxonomy" id="74823"/>
    <lineage>
        <taxon>Eukaryota</taxon>
        <taxon>Viridiplantae</taxon>
        <taxon>Streptophyta</taxon>
        <taxon>Embryophyta</taxon>
        <taxon>Tracheophyta</taxon>
        <taxon>Spermatophyta</taxon>
        <taxon>Magnoliopsida</taxon>
        <taxon>Ranunculales</taxon>
        <taxon>Papaveraceae</taxon>
        <taxon>Papaveroideae</taxon>
        <taxon>Papaver</taxon>
    </lineage>
</organism>
<keyword evidence="3" id="KW-0645">Protease</keyword>
<keyword evidence="4" id="KW-1133">Transmembrane helix</keyword>
<dbReference type="Proteomes" id="UP001177140">
    <property type="component" value="Unassembled WGS sequence"/>
</dbReference>
<accession>A0AA41VBQ9</accession>
<dbReference type="InterPro" id="IPR003323">
    <property type="entry name" value="OTU_dom"/>
</dbReference>
<comment type="catalytic activity">
    <reaction evidence="1 3">
        <text>Thiol-dependent hydrolysis of ester, thioester, amide, peptide and isopeptide bonds formed by the C-terminal Gly of ubiquitin (a 76-residue protein attached to proteins as an intracellular targeting signal).</text>
        <dbReference type="EC" id="3.4.19.12"/>
    </reaction>
</comment>
<evidence type="ECO:0000256" key="1">
    <source>
        <dbReference type="ARBA" id="ARBA00000707"/>
    </source>
</evidence>
<dbReference type="GO" id="GO:0030968">
    <property type="term" value="P:endoplasmic reticulum unfolded protein response"/>
    <property type="evidence" value="ECO:0007669"/>
    <property type="project" value="TreeGrafter"/>
</dbReference>
<keyword evidence="7" id="KW-1185">Reference proteome</keyword>
<comment type="caution">
    <text evidence="6">The sequence shown here is derived from an EMBL/GenBank/DDBJ whole genome shotgun (WGS) entry which is preliminary data.</text>
</comment>
<evidence type="ECO:0000259" key="5">
    <source>
        <dbReference type="PROSITE" id="PS50802"/>
    </source>
</evidence>
<dbReference type="PANTHER" id="PTHR13312">
    <property type="entry name" value="HIV-INDUCED PROTEIN-7-LIKE PROTEASE"/>
    <property type="match status" value="1"/>
</dbReference>
<keyword evidence="2 3" id="KW-0378">Hydrolase</keyword>
<dbReference type="GO" id="GO:0016579">
    <property type="term" value="P:protein deubiquitination"/>
    <property type="evidence" value="ECO:0007669"/>
    <property type="project" value="TreeGrafter"/>
</dbReference>
<dbReference type="PROSITE" id="PS50802">
    <property type="entry name" value="OTU"/>
    <property type="match status" value="1"/>
</dbReference>